<dbReference type="InterPro" id="IPR036844">
    <property type="entry name" value="Hint_dom_sf"/>
</dbReference>
<name>A0AAE3WF13_9RHOB</name>
<comment type="caution">
    <text evidence="2">The sequence shown here is derived from an EMBL/GenBank/DDBJ whole genome shotgun (WGS) entry which is preliminary data.</text>
</comment>
<evidence type="ECO:0000313" key="3">
    <source>
        <dbReference type="Proteomes" id="UP001226762"/>
    </source>
</evidence>
<feature type="domain" description="Hedgehog/Intein (Hint)" evidence="1">
    <location>
        <begin position="144"/>
        <end position="288"/>
    </location>
</feature>
<keyword evidence="3" id="KW-1185">Reference proteome</keyword>
<dbReference type="EMBL" id="JANHAX010000005">
    <property type="protein sequence ID" value="MDQ2091494.1"/>
    <property type="molecule type" value="Genomic_DNA"/>
</dbReference>
<organism evidence="2 3">
    <name type="scientific">Marimonas arenosa</name>
    <dbReference type="NCBI Taxonomy" id="1795305"/>
    <lineage>
        <taxon>Bacteria</taxon>
        <taxon>Pseudomonadati</taxon>
        <taxon>Pseudomonadota</taxon>
        <taxon>Alphaproteobacteria</taxon>
        <taxon>Rhodobacterales</taxon>
        <taxon>Paracoccaceae</taxon>
        <taxon>Marimonas</taxon>
    </lineage>
</organism>
<accession>A0AAE3WF13</accession>
<gene>
    <name evidence="2" type="ORF">NO357_16455</name>
</gene>
<evidence type="ECO:0000259" key="1">
    <source>
        <dbReference type="Pfam" id="PF13403"/>
    </source>
</evidence>
<dbReference type="SUPFAM" id="SSF51294">
    <property type="entry name" value="Hedgehog/intein (Hint) domain"/>
    <property type="match status" value="1"/>
</dbReference>
<dbReference type="Pfam" id="PF13403">
    <property type="entry name" value="Hint_2"/>
    <property type="match status" value="1"/>
</dbReference>
<evidence type="ECO:0000313" key="2">
    <source>
        <dbReference type="EMBL" id="MDQ2091494.1"/>
    </source>
</evidence>
<dbReference type="InterPro" id="IPR028992">
    <property type="entry name" value="Hedgehog/Intein_dom"/>
</dbReference>
<dbReference type="Proteomes" id="UP001226762">
    <property type="component" value="Unassembled WGS sequence"/>
</dbReference>
<reference evidence="2" key="1">
    <citation type="submission" date="2022-07" db="EMBL/GenBank/DDBJ databases">
        <authorList>
            <person name="Otstavnykh N."/>
            <person name="Isaeva M."/>
            <person name="Bystritskaya E."/>
        </authorList>
    </citation>
    <scope>NUCLEOTIDE SEQUENCE</scope>
    <source>
        <strain evidence="2">KCTC 52189</strain>
    </source>
</reference>
<sequence length="356" mass="37739">MPGYISEFNIYGGAGEFIELTIPTGTDTSSYSVVIYDGAGAIRQTLSLDPPVTTIAGDDVYLLDPADDGLVNLDNTDAIALVDHAGTVIQFLSWNGNTVSPSVGPAAGMTSTNIGNGTFGSSFETTDDGASYSTQSTQNPGTIPCFALGTRIATPGGARRIETLKIGDEVLTASGAAREIRWVQCRAVSLRDTPEEHRPILIAANALGPGRPARDLVVSAQHRIAVGAYRQLQGMFATPCLVAAKALISLRRVRIMRGKRQVVWYHLALDTHDLLLAEGCVSESLFFGPMVLHGLTRREALSLRDVLPHRVGPSGDGTQVEKAPALPVLRVKRTERMLARDAPPGMPSPAAASLQG</sequence>
<dbReference type="Gene3D" id="2.170.16.10">
    <property type="entry name" value="Hedgehog/Intein (Hint) domain"/>
    <property type="match status" value="1"/>
</dbReference>
<dbReference type="RefSeq" id="WP_306736783.1">
    <property type="nucleotide sequence ID" value="NZ_JANHAX010000005.1"/>
</dbReference>
<reference evidence="2" key="2">
    <citation type="submission" date="2023-02" db="EMBL/GenBank/DDBJ databases">
        <title>'Rhodoalgimonas zhirmunskyi' gen. nov., isolated from a red alga.</title>
        <authorList>
            <person name="Nedashkovskaya O.I."/>
            <person name="Otstavnykh N.Y."/>
            <person name="Bystritskaya E.P."/>
            <person name="Balabanova L.A."/>
            <person name="Isaeva M.P."/>
        </authorList>
    </citation>
    <scope>NUCLEOTIDE SEQUENCE</scope>
    <source>
        <strain evidence="2">KCTC 52189</strain>
    </source>
</reference>
<proteinExistence type="predicted"/>
<dbReference type="AlphaFoldDB" id="A0AAE3WF13"/>
<protein>
    <submittedName>
        <fullName evidence="2">Hint domain-containing protein</fullName>
    </submittedName>
</protein>